<dbReference type="Proteomes" id="UP001151760">
    <property type="component" value="Unassembled WGS sequence"/>
</dbReference>
<organism evidence="2 3">
    <name type="scientific">Tanacetum coccineum</name>
    <dbReference type="NCBI Taxonomy" id="301880"/>
    <lineage>
        <taxon>Eukaryota</taxon>
        <taxon>Viridiplantae</taxon>
        <taxon>Streptophyta</taxon>
        <taxon>Embryophyta</taxon>
        <taxon>Tracheophyta</taxon>
        <taxon>Spermatophyta</taxon>
        <taxon>Magnoliopsida</taxon>
        <taxon>eudicotyledons</taxon>
        <taxon>Gunneridae</taxon>
        <taxon>Pentapetalae</taxon>
        <taxon>asterids</taxon>
        <taxon>campanulids</taxon>
        <taxon>Asterales</taxon>
        <taxon>Asteraceae</taxon>
        <taxon>Asteroideae</taxon>
        <taxon>Anthemideae</taxon>
        <taxon>Anthemidinae</taxon>
        <taxon>Tanacetum</taxon>
    </lineage>
</organism>
<reference evidence="2" key="2">
    <citation type="submission" date="2022-01" db="EMBL/GenBank/DDBJ databases">
        <authorList>
            <person name="Yamashiro T."/>
            <person name="Shiraishi A."/>
            <person name="Satake H."/>
            <person name="Nakayama K."/>
        </authorList>
    </citation>
    <scope>NUCLEOTIDE SEQUENCE</scope>
</reference>
<evidence type="ECO:0000313" key="3">
    <source>
        <dbReference type="Proteomes" id="UP001151760"/>
    </source>
</evidence>
<evidence type="ECO:0000256" key="1">
    <source>
        <dbReference type="SAM" id="MobiDB-lite"/>
    </source>
</evidence>
<sequence length="724" mass="82404">MATLADKAILSGADNRPPMLEKDMYDSWKSRMELYMMNRQHVRMILESVENGPLIWPTIEENGVTRPKKYYELSATKVIQADCDIKATNIILQGLLPEVYALLNNHKVAKELWERIQLLMQGISLTKQERECKLYDEFDKFAYKKGETLRDFYLRFSLLLNDMNIYNMKLEQFQLHAYLRQNEFHANEVRLMHERNSDPLALVTTYQVTPSPYQTHQNSYQNSQFQPQASLYQSPQYGSPYQSQQYSNNQSSTPLSITYPSNDYQSSVHHNVYSPPSSISQLEYTPTVNQQQQQPEFPQLDLGLTVPVFKQGDDPIDAIDHMMSFLSAVVTSRYPTTNNQLTNSTYTPGASGSNSGKQRTVICYIYKGEGHMSKQCTKPKWKKDDSWFKDKVLLVQAQANGQILHEEDLAFLADPGIAEGQAIQTVITHNAAYQADDLDAYDSDCDELNTAKVALIVNLSYYGSDALAENSNSFAQQDALILSVIEQLKTQVVNCTKINLDNKSVNDTLTTELERYKEQVKVLKEGQNVDLKSNDNVSDTITLLKNDFKKEESRNIDREIALEKKIKQLDNIKAQQLEPKLYDGNVIKNTSAIVIPDSEETLMLAEESRSKMLLKQQDPMMLEKKVNTTPVDYAVLNQLSQDFETRFVPQTELSTEQAFWSQNSVNSPEPTLSSRPTKVEVPKELPKVNMVNTSLKKLKHHLAGFDVVVKERTTTIAITGRVGV</sequence>
<gene>
    <name evidence="2" type="ORF">Tco_0653607</name>
</gene>
<evidence type="ECO:0008006" key="4">
    <source>
        <dbReference type="Google" id="ProtNLM"/>
    </source>
</evidence>
<proteinExistence type="predicted"/>
<evidence type="ECO:0000313" key="2">
    <source>
        <dbReference type="EMBL" id="GJS58823.1"/>
    </source>
</evidence>
<reference evidence="2" key="1">
    <citation type="journal article" date="2022" name="Int. J. Mol. Sci.">
        <title>Draft Genome of Tanacetum Coccineum: Genomic Comparison of Closely Related Tanacetum-Family Plants.</title>
        <authorList>
            <person name="Yamashiro T."/>
            <person name="Shiraishi A."/>
            <person name="Nakayama K."/>
            <person name="Satake H."/>
        </authorList>
    </citation>
    <scope>NUCLEOTIDE SEQUENCE</scope>
</reference>
<comment type="caution">
    <text evidence="2">The sequence shown here is derived from an EMBL/GenBank/DDBJ whole genome shotgun (WGS) entry which is preliminary data.</text>
</comment>
<feature type="region of interest" description="Disordered" evidence="1">
    <location>
        <begin position="232"/>
        <end position="259"/>
    </location>
</feature>
<name>A0ABQ4X1A8_9ASTR</name>
<dbReference type="EMBL" id="BQNB010009106">
    <property type="protein sequence ID" value="GJS58823.1"/>
    <property type="molecule type" value="Genomic_DNA"/>
</dbReference>
<accession>A0ABQ4X1A8</accession>
<keyword evidence="3" id="KW-1185">Reference proteome</keyword>
<protein>
    <recommendedName>
        <fullName evidence="4">Integrase, catalytic region, zinc finger, CCHC-type, peptidase aspartic, catalytic</fullName>
    </recommendedName>
</protein>
<feature type="compositionally biased region" description="Low complexity" evidence="1">
    <location>
        <begin position="232"/>
        <end position="252"/>
    </location>
</feature>